<dbReference type="EMBL" id="CH479256">
    <property type="protein sequence ID" value="EDW38760.1"/>
    <property type="molecule type" value="Genomic_DNA"/>
</dbReference>
<dbReference type="STRING" id="7234.B4HBI9"/>
<evidence type="ECO:0000256" key="8">
    <source>
        <dbReference type="ARBA" id="ARBA00022598"/>
    </source>
</evidence>
<dbReference type="PANTHER" id="PTHR11136:SF5">
    <property type="entry name" value="FOLYLPOLYGLUTAMATE SYNTHASE, MITOCHONDRIAL"/>
    <property type="match status" value="1"/>
</dbReference>
<evidence type="ECO:0000256" key="4">
    <source>
        <dbReference type="ARBA" id="ARBA00005150"/>
    </source>
</evidence>
<gene>
    <name evidence="20" type="primary">Dper\GL13134</name>
    <name evidence="20" type="ORF">Dper_GL13134</name>
</gene>
<dbReference type="InterPro" id="IPR036565">
    <property type="entry name" value="Mur-like_cat_sf"/>
</dbReference>
<dbReference type="GO" id="GO:0004326">
    <property type="term" value="F:tetrahydrofolylpolyglutamate synthase activity"/>
    <property type="evidence" value="ECO:0007669"/>
    <property type="project" value="UniProtKB-EC"/>
</dbReference>
<keyword evidence="7 17" id="KW-0554">One-carbon metabolism</keyword>
<dbReference type="SMR" id="B4HBI9"/>
<evidence type="ECO:0000256" key="3">
    <source>
        <dbReference type="ARBA" id="ARBA00004496"/>
    </source>
</evidence>
<evidence type="ECO:0000256" key="13">
    <source>
        <dbReference type="ARBA" id="ARBA00022842"/>
    </source>
</evidence>
<evidence type="ECO:0000256" key="12">
    <source>
        <dbReference type="ARBA" id="ARBA00022840"/>
    </source>
</evidence>
<dbReference type="InterPro" id="IPR001645">
    <property type="entry name" value="Folylpolyglutamate_synth"/>
</dbReference>
<evidence type="ECO:0000256" key="14">
    <source>
        <dbReference type="ARBA" id="ARBA00023128"/>
    </source>
</evidence>
<dbReference type="PANTHER" id="PTHR11136">
    <property type="entry name" value="FOLYLPOLYGLUTAMATE SYNTHASE-RELATED"/>
    <property type="match status" value="1"/>
</dbReference>
<dbReference type="GO" id="GO:0005759">
    <property type="term" value="C:mitochondrial matrix"/>
    <property type="evidence" value="ECO:0007669"/>
    <property type="project" value="UniProtKB-SubCell"/>
</dbReference>
<dbReference type="KEGG" id="dpe:6603222"/>
<dbReference type="InterPro" id="IPR023600">
    <property type="entry name" value="Folylpolyglutamate_synth_euk"/>
</dbReference>
<keyword evidence="6" id="KW-0963">Cytoplasm</keyword>
<organism evidence="21">
    <name type="scientific">Drosophila persimilis</name>
    <name type="common">Fruit fly</name>
    <dbReference type="NCBI Taxonomy" id="7234"/>
    <lineage>
        <taxon>Eukaryota</taxon>
        <taxon>Metazoa</taxon>
        <taxon>Ecdysozoa</taxon>
        <taxon>Arthropoda</taxon>
        <taxon>Hexapoda</taxon>
        <taxon>Insecta</taxon>
        <taxon>Pterygota</taxon>
        <taxon>Neoptera</taxon>
        <taxon>Endopterygota</taxon>
        <taxon>Diptera</taxon>
        <taxon>Brachycera</taxon>
        <taxon>Muscomorpha</taxon>
        <taxon>Ephydroidea</taxon>
        <taxon>Drosophilidae</taxon>
        <taxon>Drosophila</taxon>
        <taxon>Sophophora</taxon>
    </lineage>
</organism>
<evidence type="ECO:0000256" key="19">
    <source>
        <dbReference type="PIRSR" id="PIRSR038895-2"/>
    </source>
</evidence>
<keyword evidence="14" id="KW-0496">Mitochondrion</keyword>
<name>B4HBI9_DROPE</name>
<dbReference type="OrthoDB" id="5212574at2759"/>
<dbReference type="GO" id="GO:0005829">
    <property type="term" value="C:cytosol"/>
    <property type="evidence" value="ECO:0007669"/>
    <property type="project" value="TreeGrafter"/>
</dbReference>
<dbReference type="GO" id="GO:0006730">
    <property type="term" value="P:one-carbon metabolic process"/>
    <property type="evidence" value="ECO:0007669"/>
    <property type="project" value="UniProtKB-KW"/>
</dbReference>
<dbReference type="InterPro" id="IPR018109">
    <property type="entry name" value="Folylpolyglutamate_synth_CS"/>
</dbReference>
<dbReference type="GO" id="GO:0005743">
    <property type="term" value="C:mitochondrial inner membrane"/>
    <property type="evidence" value="ECO:0007669"/>
    <property type="project" value="UniProtKB-SubCell"/>
</dbReference>
<keyword evidence="11" id="KW-0999">Mitochondrion inner membrane</keyword>
<evidence type="ECO:0000256" key="18">
    <source>
        <dbReference type="PIRSR" id="PIRSR038895-1"/>
    </source>
</evidence>
<evidence type="ECO:0000256" key="10">
    <source>
        <dbReference type="ARBA" id="ARBA00022741"/>
    </source>
</evidence>
<dbReference type="SUPFAM" id="SSF53623">
    <property type="entry name" value="MurD-like peptide ligases, catalytic domain"/>
    <property type="match status" value="1"/>
</dbReference>
<evidence type="ECO:0000256" key="15">
    <source>
        <dbReference type="ARBA" id="ARBA00023136"/>
    </source>
</evidence>
<accession>B4HBI9</accession>
<dbReference type="UniPathway" id="UPA00850"/>
<comment type="subcellular location">
    <subcellularLocation>
        <location evidence="3">Cytoplasm</location>
    </subcellularLocation>
    <subcellularLocation>
        <location evidence="1">Mitochondrion inner membrane</location>
    </subcellularLocation>
    <subcellularLocation>
        <location evidence="2">Mitochondrion matrix</location>
    </subcellularLocation>
</comment>
<evidence type="ECO:0000256" key="5">
    <source>
        <dbReference type="ARBA" id="ARBA00008276"/>
    </source>
</evidence>
<evidence type="ECO:0000313" key="20">
    <source>
        <dbReference type="EMBL" id="EDW38760.1"/>
    </source>
</evidence>
<keyword evidence="13 19" id="KW-0460">Magnesium</keyword>
<keyword evidence="8 17" id="KW-0436">Ligase</keyword>
<comment type="cofactor">
    <cofactor evidence="17">
        <name>a monovalent cation</name>
        <dbReference type="ChEBI" id="CHEBI:60242"/>
    </cofactor>
    <text evidence="17">A monovalent cation.</text>
</comment>
<dbReference type="GO" id="GO:0005524">
    <property type="term" value="F:ATP binding"/>
    <property type="evidence" value="ECO:0007669"/>
    <property type="project" value="UniProtKB-KW"/>
</dbReference>
<evidence type="ECO:0000256" key="6">
    <source>
        <dbReference type="ARBA" id="ARBA00022490"/>
    </source>
</evidence>
<proteinExistence type="inferred from homology"/>
<dbReference type="Gene3D" id="3.90.190.20">
    <property type="entry name" value="Mur ligase, C-terminal domain"/>
    <property type="match status" value="1"/>
</dbReference>
<dbReference type="Gene3D" id="3.40.1190.10">
    <property type="entry name" value="Mur-like, catalytic domain"/>
    <property type="match status" value="1"/>
</dbReference>
<evidence type="ECO:0000256" key="2">
    <source>
        <dbReference type="ARBA" id="ARBA00004305"/>
    </source>
</evidence>
<keyword evidence="9 19" id="KW-0479">Metal-binding</keyword>
<comment type="function">
    <text evidence="17">Catalyzes conversion of folates to polyglutamate derivatives allowing concentration of folate compounds in the cell and the intracellular retention of these cofactors, which are important substrates for most of the folate-dependent enzymes that are involved in one-carbon transfer reactions involved in purine, pyrimidine and amino acid synthesis.</text>
</comment>
<evidence type="ECO:0000256" key="16">
    <source>
        <dbReference type="ARBA" id="ARBA00047493"/>
    </source>
</evidence>
<dbReference type="OMA" id="THALFCT"/>
<sequence length="545" mass="61561">MSIDEIRRGPRPTKQLCTSHIRNNIEMPTKLLSNAAVKQQESPTLEKLVFDPKGLVNNNNDTATDNKDVNAEFEAAIKQLNILQSNDVTIRNSMDNPRVNTKADTLKYLERSGLPLTKLEQLSFIHVAGTKGKGSTCALTESLLRHNGVHTGFFSSPHIVYTTERIRIDGLPLAKEKFTKQFWKVYKRLQERQEFELDMPAYFKFLTILAFHVFIEERVDVAVLEVGIGGEHDCTNIVRNVRTVGIASLGLEHTELLGNTLPEIAWQKAGIIKPGAHVYTHVSQPECLQVIRQRAQENQAILHEVPPTRHYFQSNQYAQHWDNLNQVVKLNGSLAIHLATDWLSQTSGPLHRDYTLNEAKLEPEILLGLLNAHWPGRCQLVEYRGMRLHLDGAHTMESMAVCTKWFAESISQSSSPRILIFNRTGGSDIRQMLSLVNRACAYDMVCFVPNYATSNPNAPSQVMVRFSPEQRMMRVRDIATQWSQMCTQEKQPDSGQVYSTLTDAFTSIRQRFDTDNGHIEVLITGSIHLLGAAISALNYMDQSQT</sequence>
<dbReference type="Proteomes" id="UP000008744">
    <property type="component" value="Unassembled WGS sequence"/>
</dbReference>
<evidence type="ECO:0000256" key="7">
    <source>
        <dbReference type="ARBA" id="ARBA00022563"/>
    </source>
</evidence>
<evidence type="ECO:0000256" key="17">
    <source>
        <dbReference type="PIRNR" id="PIRNR038895"/>
    </source>
</evidence>
<comment type="catalytic activity">
    <reaction evidence="16 17">
        <text>(6S)-5,6,7,8-tetrahydrofolyl-(gamma-L-Glu)(n) + L-glutamate + ATP = (6S)-5,6,7,8-tetrahydrofolyl-(gamma-L-Glu)(n+1) + ADP + phosphate + H(+)</text>
        <dbReference type="Rhea" id="RHEA:10580"/>
        <dbReference type="Rhea" id="RHEA-COMP:14738"/>
        <dbReference type="Rhea" id="RHEA-COMP:14740"/>
        <dbReference type="ChEBI" id="CHEBI:15378"/>
        <dbReference type="ChEBI" id="CHEBI:29985"/>
        <dbReference type="ChEBI" id="CHEBI:30616"/>
        <dbReference type="ChEBI" id="CHEBI:43474"/>
        <dbReference type="ChEBI" id="CHEBI:141005"/>
        <dbReference type="ChEBI" id="CHEBI:456216"/>
        <dbReference type="EC" id="6.3.2.17"/>
    </reaction>
</comment>
<keyword evidence="10 18" id="KW-0547">Nucleotide-binding</keyword>
<dbReference type="GO" id="GO:0046872">
    <property type="term" value="F:metal ion binding"/>
    <property type="evidence" value="ECO:0007669"/>
    <property type="project" value="UniProtKB-KW"/>
</dbReference>
<evidence type="ECO:0000313" key="21">
    <source>
        <dbReference type="Proteomes" id="UP000008744"/>
    </source>
</evidence>
<feature type="binding site" evidence="18">
    <location>
        <position position="377"/>
    </location>
    <ligand>
        <name>ATP</name>
        <dbReference type="ChEBI" id="CHEBI:30616"/>
    </ligand>
</feature>
<dbReference type="HOGENOM" id="CLU_015869_0_3_1"/>
<dbReference type="EC" id="6.3.2.17" evidence="17"/>
<dbReference type="eggNOG" id="KOG2525">
    <property type="taxonomic scope" value="Eukaryota"/>
</dbReference>
<dbReference type="PhylomeDB" id="B4HBI9"/>
<reference evidence="20 21" key="1">
    <citation type="journal article" date="2007" name="Nature">
        <title>Evolution of genes and genomes on the Drosophila phylogeny.</title>
        <authorList>
            <consortium name="Drosophila 12 Genomes Consortium"/>
            <person name="Clark A.G."/>
            <person name="Eisen M.B."/>
            <person name="Smith D.R."/>
            <person name="Bergman C.M."/>
            <person name="Oliver B."/>
            <person name="Markow T.A."/>
            <person name="Kaufman T.C."/>
            <person name="Kellis M."/>
            <person name="Gelbart W."/>
            <person name="Iyer V.N."/>
            <person name="Pollard D.A."/>
            <person name="Sackton T.B."/>
            <person name="Larracuente A.M."/>
            <person name="Singh N.D."/>
            <person name="Abad J.P."/>
            <person name="Abt D.N."/>
            <person name="Adryan B."/>
            <person name="Aguade M."/>
            <person name="Akashi H."/>
            <person name="Anderson W.W."/>
            <person name="Aquadro C.F."/>
            <person name="Ardell D.H."/>
            <person name="Arguello R."/>
            <person name="Artieri C.G."/>
            <person name="Barbash D.A."/>
            <person name="Barker D."/>
            <person name="Barsanti P."/>
            <person name="Batterham P."/>
            <person name="Batzoglou S."/>
            <person name="Begun D."/>
            <person name="Bhutkar A."/>
            <person name="Blanco E."/>
            <person name="Bosak S.A."/>
            <person name="Bradley R.K."/>
            <person name="Brand A.D."/>
            <person name="Brent M.R."/>
            <person name="Brooks A.N."/>
            <person name="Brown R.H."/>
            <person name="Butlin R.K."/>
            <person name="Caggese C."/>
            <person name="Calvi B.R."/>
            <person name="Bernardo de Carvalho A."/>
            <person name="Caspi A."/>
            <person name="Castrezana S."/>
            <person name="Celniker S.E."/>
            <person name="Chang J.L."/>
            <person name="Chapple C."/>
            <person name="Chatterji S."/>
            <person name="Chinwalla A."/>
            <person name="Civetta A."/>
            <person name="Clifton S.W."/>
            <person name="Comeron J.M."/>
            <person name="Costello J.C."/>
            <person name="Coyne J.A."/>
            <person name="Daub J."/>
            <person name="David R.G."/>
            <person name="Delcher A.L."/>
            <person name="Delehaunty K."/>
            <person name="Do C.B."/>
            <person name="Ebling H."/>
            <person name="Edwards K."/>
            <person name="Eickbush T."/>
            <person name="Evans J.D."/>
            <person name="Filipski A."/>
            <person name="Findeiss S."/>
            <person name="Freyhult E."/>
            <person name="Fulton L."/>
            <person name="Fulton R."/>
            <person name="Garcia A.C."/>
            <person name="Gardiner A."/>
            <person name="Garfield D.A."/>
            <person name="Garvin B.E."/>
            <person name="Gibson G."/>
            <person name="Gilbert D."/>
            <person name="Gnerre S."/>
            <person name="Godfrey J."/>
            <person name="Good R."/>
            <person name="Gotea V."/>
            <person name="Gravely B."/>
            <person name="Greenberg A.J."/>
            <person name="Griffiths-Jones S."/>
            <person name="Gross S."/>
            <person name="Guigo R."/>
            <person name="Gustafson E.A."/>
            <person name="Haerty W."/>
            <person name="Hahn M.W."/>
            <person name="Halligan D.L."/>
            <person name="Halpern A.L."/>
            <person name="Halter G.M."/>
            <person name="Han M.V."/>
            <person name="Heger A."/>
            <person name="Hillier L."/>
            <person name="Hinrichs A.S."/>
            <person name="Holmes I."/>
            <person name="Hoskins R.A."/>
            <person name="Hubisz M.J."/>
            <person name="Hultmark D."/>
            <person name="Huntley M.A."/>
            <person name="Jaffe D.B."/>
            <person name="Jagadeeshan S."/>
            <person name="Jeck W.R."/>
            <person name="Johnson J."/>
            <person name="Jones C.D."/>
            <person name="Jordan W.C."/>
            <person name="Karpen G.H."/>
            <person name="Kataoka E."/>
            <person name="Keightley P.D."/>
            <person name="Kheradpour P."/>
            <person name="Kirkness E.F."/>
            <person name="Koerich L.B."/>
            <person name="Kristiansen K."/>
            <person name="Kudrna D."/>
            <person name="Kulathinal R.J."/>
            <person name="Kumar S."/>
            <person name="Kwok R."/>
            <person name="Lander E."/>
            <person name="Langley C.H."/>
            <person name="Lapoint R."/>
            <person name="Lazzaro B.P."/>
            <person name="Lee S.J."/>
            <person name="Levesque L."/>
            <person name="Li R."/>
            <person name="Lin C.F."/>
            <person name="Lin M.F."/>
            <person name="Lindblad-Toh K."/>
            <person name="Llopart A."/>
            <person name="Long M."/>
            <person name="Low L."/>
            <person name="Lozovsky E."/>
            <person name="Lu J."/>
            <person name="Luo M."/>
            <person name="Machado C.A."/>
            <person name="Makalowski W."/>
            <person name="Marzo M."/>
            <person name="Matsuda M."/>
            <person name="Matzkin L."/>
            <person name="McAllister B."/>
            <person name="McBride C.S."/>
            <person name="McKernan B."/>
            <person name="McKernan K."/>
            <person name="Mendez-Lago M."/>
            <person name="Minx P."/>
            <person name="Mollenhauer M.U."/>
            <person name="Montooth K."/>
            <person name="Mount S.M."/>
            <person name="Mu X."/>
            <person name="Myers E."/>
            <person name="Negre B."/>
            <person name="Newfeld S."/>
            <person name="Nielsen R."/>
            <person name="Noor M.A."/>
            <person name="O'Grady P."/>
            <person name="Pachter L."/>
            <person name="Papaceit M."/>
            <person name="Parisi M.J."/>
            <person name="Parisi M."/>
            <person name="Parts L."/>
            <person name="Pedersen J.S."/>
            <person name="Pesole G."/>
            <person name="Phillippy A.M."/>
            <person name="Ponting C.P."/>
            <person name="Pop M."/>
            <person name="Porcelli D."/>
            <person name="Powell J.R."/>
            <person name="Prohaska S."/>
            <person name="Pruitt K."/>
            <person name="Puig M."/>
            <person name="Quesneville H."/>
            <person name="Ram K.R."/>
            <person name="Rand D."/>
            <person name="Rasmussen M.D."/>
            <person name="Reed L.K."/>
            <person name="Reenan R."/>
            <person name="Reily A."/>
            <person name="Remington K.A."/>
            <person name="Rieger T.T."/>
            <person name="Ritchie M.G."/>
            <person name="Robin C."/>
            <person name="Rogers Y.H."/>
            <person name="Rohde C."/>
            <person name="Rozas J."/>
            <person name="Rubenfield M.J."/>
            <person name="Ruiz A."/>
            <person name="Russo S."/>
            <person name="Salzberg S.L."/>
            <person name="Sanchez-Gracia A."/>
            <person name="Saranga D.J."/>
            <person name="Sato H."/>
            <person name="Schaeffer S.W."/>
            <person name="Schatz M.C."/>
            <person name="Schlenke T."/>
            <person name="Schwartz R."/>
            <person name="Segarra C."/>
            <person name="Singh R.S."/>
            <person name="Sirot L."/>
            <person name="Sirota M."/>
            <person name="Sisneros N.B."/>
            <person name="Smith C.D."/>
            <person name="Smith T.F."/>
            <person name="Spieth J."/>
            <person name="Stage D.E."/>
            <person name="Stark A."/>
            <person name="Stephan W."/>
            <person name="Strausberg R.L."/>
            <person name="Strempel S."/>
            <person name="Sturgill D."/>
            <person name="Sutton G."/>
            <person name="Sutton G.G."/>
            <person name="Tao W."/>
            <person name="Teichmann S."/>
            <person name="Tobari Y.N."/>
            <person name="Tomimura Y."/>
            <person name="Tsolas J.M."/>
            <person name="Valente V.L."/>
            <person name="Venter E."/>
            <person name="Venter J.C."/>
            <person name="Vicario S."/>
            <person name="Vieira F.G."/>
            <person name="Vilella A.J."/>
            <person name="Villasante A."/>
            <person name="Walenz B."/>
            <person name="Wang J."/>
            <person name="Wasserman M."/>
            <person name="Watts T."/>
            <person name="Wilson D."/>
            <person name="Wilson R.K."/>
            <person name="Wing R.A."/>
            <person name="Wolfner M.F."/>
            <person name="Wong A."/>
            <person name="Wong G.K."/>
            <person name="Wu C.I."/>
            <person name="Wu G."/>
            <person name="Yamamoto D."/>
            <person name="Yang H.P."/>
            <person name="Yang S.P."/>
            <person name="Yorke J.A."/>
            <person name="Yoshida K."/>
            <person name="Zdobnov E."/>
            <person name="Zhang P."/>
            <person name="Zhang Y."/>
            <person name="Zimin A.V."/>
            <person name="Baldwin J."/>
            <person name="Abdouelleil A."/>
            <person name="Abdulkadir J."/>
            <person name="Abebe A."/>
            <person name="Abera B."/>
            <person name="Abreu J."/>
            <person name="Acer S.C."/>
            <person name="Aftuck L."/>
            <person name="Alexander A."/>
            <person name="An P."/>
            <person name="Anderson E."/>
            <person name="Anderson S."/>
            <person name="Arachi H."/>
            <person name="Azer M."/>
            <person name="Bachantsang P."/>
            <person name="Barry A."/>
            <person name="Bayul T."/>
            <person name="Berlin A."/>
            <person name="Bessette D."/>
            <person name="Bloom T."/>
            <person name="Blye J."/>
            <person name="Boguslavskiy L."/>
            <person name="Bonnet C."/>
            <person name="Boukhgalter B."/>
            <person name="Bourzgui I."/>
            <person name="Brown A."/>
            <person name="Cahill P."/>
            <person name="Channer S."/>
            <person name="Cheshatsang Y."/>
            <person name="Chuda L."/>
            <person name="Citroen M."/>
            <person name="Collymore A."/>
            <person name="Cooke P."/>
            <person name="Costello M."/>
            <person name="D'Aco K."/>
            <person name="Daza R."/>
            <person name="De Haan G."/>
            <person name="DeGray S."/>
            <person name="DeMaso C."/>
            <person name="Dhargay N."/>
            <person name="Dooley K."/>
            <person name="Dooley E."/>
            <person name="Doricent M."/>
            <person name="Dorje P."/>
            <person name="Dorjee K."/>
            <person name="Dupes A."/>
            <person name="Elong R."/>
            <person name="Falk J."/>
            <person name="Farina A."/>
            <person name="Faro S."/>
            <person name="Ferguson D."/>
            <person name="Fisher S."/>
            <person name="Foley C.D."/>
            <person name="Franke A."/>
            <person name="Friedrich D."/>
            <person name="Gadbois L."/>
            <person name="Gearin G."/>
            <person name="Gearin C.R."/>
            <person name="Giannoukos G."/>
            <person name="Goode T."/>
            <person name="Graham J."/>
            <person name="Grandbois E."/>
            <person name="Grewal S."/>
            <person name="Gyaltsen K."/>
            <person name="Hafez N."/>
            <person name="Hagos B."/>
            <person name="Hall J."/>
            <person name="Henson C."/>
            <person name="Hollinger A."/>
            <person name="Honan T."/>
            <person name="Huard M.D."/>
            <person name="Hughes L."/>
            <person name="Hurhula B."/>
            <person name="Husby M.E."/>
            <person name="Kamat A."/>
            <person name="Kanga B."/>
            <person name="Kashin S."/>
            <person name="Khazanovich D."/>
            <person name="Kisner P."/>
            <person name="Lance K."/>
            <person name="Lara M."/>
            <person name="Lee W."/>
            <person name="Lennon N."/>
            <person name="Letendre F."/>
            <person name="LeVine R."/>
            <person name="Lipovsky A."/>
            <person name="Liu X."/>
            <person name="Liu J."/>
            <person name="Liu S."/>
            <person name="Lokyitsang T."/>
            <person name="Lokyitsang Y."/>
            <person name="Lubonja R."/>
            <person name="Lui A."/>
            <person name="MacDonald P."/>
            <person name="Magnisalis V."/>
            <person name="Maru K."/>
            <person name="Matthews C."/>
            <person name="McCusker W."/>
            <person name="McDonough S."/>
            <person name="Mehta T."/>
            <person name="Meldrim J."/>
            <person name="Meneus L."/>
            <person name="Mihai O."/>
            <person name="Mihalev A."/>
            <person name="Mihova T."/>
            <person name="Mittelman R."/>
            <person name="Mlenga V."/>
            <person name="Montmayeur A."/>
            <person name="Mulrain L."/>
            <person name="Navidi A."/>
            <person name="Naylor J."/>
            <person name="Negash T."/>
            <person name="Nguyen T."/>
            <person name="Nguyen N."/>
            <person name="Nicol R."/>
            <person name="Norbu C."/>
            <person name="Norbu N."/>
            <person name="Novod N."/>
            <person name="O'Neill B."/>
            <person name="Osman S."/>
            <person name="Markiewicz E."/>
            <person name="Oyono O.L."/>
            <person name="Patti C."/>
            <person name="Phunkhang P."/>
            <person name="Pierre F."/>
            <person name="Priest M."/>
            <person name="Raghuraman S."/>
            <person name="Rege F."/>
            <person name="Reyes R."/>
            <person name="Rise C."/>
            <person name="Rogov P."/>
            <person name="Ross K."/>
            <person name="Ryan E."/>
            <person name="Settipalli S."/>
            <person name="Shea T."/>
            <person name="Sherpa N."/>
            <person name="Shi L."/>
            <person name="Shih D."/>
            <person name="Sparrow T."/>
            <person name="Spaulding J."/>
            <person name="Stalker J."/>
            <person name="Stange-Thomann N."/>
            <person name="Stavropoulos S."/>
            <person name="Stone C."/>
            <person name="Strader C."/>
            <person name="Tesfaye S."/>
            <person name="Thomson T."/>
            <person name="Thoulutsang Y."/>
            <person name="Thoulutsang D."/>
            <person name="Topham K."/>
            <person name="Topping I."/>
            <person name="Tsamla T."/>
            <person name="Vassiliev H."/>
            <person name="Vo A."/>
            <person name="Wangchuk T."/>
            <person name="Wangdi T."/>
            <person name="Weiand M."/>
            <person name="Wilkinson J."/>
            <person name="Wilson A."/>
            <person name="Yadav S."/>
            <person name="Young G."/>
            <person name="Yu Q."/>
            <person name="Zembek L."/>
            <person name="Zhong D."/>
            <person name="Zimmer A."/>
            <person name="Zwirko Z."/>
            <person name="Jaffe D.B."/>
            <person name="Alvarez P."/>
            <person name="Brockman W."/>
            <person name="Butler J."/>
            <person name="Chin C."/>
            <person name="Gnerre S."/>
            <person name="Grabherr M."/>
            <person name="Kleber M."/>
            <person name="Mauceli E."/>
            <person name="MacCallum I."/>
        </authorList>
    </citation>
    <scope>NUCLEOTIDE SEQUENCE [LARGE SCALE GENOMIC DNA]</scope>
    <source>
        <strain evidence="21">MSH-3 / Tucson 14011-0111.49</strain>
    </source>
</reference>
<evidence type="ECO:0000256" key="11">
    <source>
        <dbReference type="ARBA" id="ARBA00022792"/>
    </source>
</evidence>
<comment type="similarity">
    <text evidence="5 17">Belongs to the folylpolyglutamate synthase family.</text>
</comment>
<dbReference type="AlphaFoldDB" id="B4HBI9"/>
<feature type="binding site" evidence="19">
    <location>
        <position position="156"/>
    </location>
    <ligand>
        <name>Mg(2+)</name>
        <dbReference type="ChEBI" id="CHEBI:18420"/>
        <label>1</label>
    </ligand>
</feature>
<dbReference type="PROSITE" id="PS01012">
    <property type="entry name" value="FOLYLPOLYGLU_SYNT_2"/>
    <property type="match status" value="1"/>
</dbReference>
<feature type="binding site" evidence="18">
    <location>
        <position position="391"/>
    </location>
    <ligand>
        <name>ATP</name>
        <dbReference type="ChEBI" id="CHEBI:30616"/>
    </ligand>
</feature>
<evidence type="ECO:0000256" key="1">
    <source>
        <dbReference type="ARBA" id="ARBA00004273"/>
    </source>
</evidence>
<protein>
    <recommendedName>
        <fullName evidence="17">Folylpolyglutamate synthase</fullName>
        <ecNumber evidence="17">6.3.2.17</ecNumber>
    </recommendedName>
    <alternativeName>
        <fullName evidence="17">Folylpoly-gamma-glutamate synthetase</fullName>
    </alternativeName>
    <alternativeName>
        <fullName evidence="17">Tetrahydrofolylpolyglutamate synthase</fullName>
    </alternativeName>
</protein>
<feature type="binding site" evidence="19">
    <location>
        <position position="253"/>
    </location>
    <ligand>
        <name>Mg(2+)</name>
        <dbReference type="ChEBI" id="CHEBI:18420"/>
        <label>1</label>
    </ligand>
</feature>
<keyword evidence="15" id="KW-0472">Membrane</keyword>
<dbReference type="SUPFAM" id="SSF53244">
    <property type="entry name" value="MurD-like peptide ligases, peptide-binding domain"/>
    <property type="match status" value="1"/>
</dbReference>
<comment type="pathway">
    <text evidence="4 17">Cofactor biosynthesis; tetrahydrofolylpolyglutamate biosynthesis.</text>
</comment>
<dbReference type="NCBIfam" id="TIGR01499">
    <property type="entry name" value="folC"/>
    <property type="match status" value="1"/>
</dbReference>
<keyword evidence="21" id="KW-1185">Reference proteome</keyword>
<dbReference type="InterPro" id="IPR036615">
    <property type="entry name" value="Mur_ligase_C_dom_sf"/>
</dbReference>
<feature type="binding site" evidence="19">
    <location>
        <position position="225"/>
    </location>
    <ligand>
        <name>Mg(2+)</name>
        <dbReference type="ChEBI" id="CHEBI:18420"/>
        <label>1</label>
    </ligand>
</feature>
<keyword evidence="12 18" id="KW-0067">ATP-binding</keyword>
<dbReference type="PROSITE" id="PS01011">
    <property type="entry name" value="FOLYLPOLYGLU_SYNT_1"/>
    <property type="match status" value="1"/>
</dbReference>
<dbReference type="PIRSF" id="PIRSF038895">
    <property type="entry name" value="FPGS"/>
    <property type="match status" value="1"/>
</dbReference>
<evidence type="ECO:0000256" key="9">
    <source>
        <dbReference type="ARBA" id="ARBA00022723"/>
    </source>
</evidence>